<dbReference type="OrthoDB" id="5300331at2759"/>
<evidence type="ECO:0000313" key="4">
    <source>
        <dbReference type="Proteomes" id="UP001140453"/>
    </source>
</evidence>
<name>A0A9W9CZ17_9PEZI</name>
<dbReference type="Proteomes" id="UP001140453">
    <property type="component" value="Unassembled WGS sequence"/>
</dbReference>
<feature type="compositionally biased region" description="Polar residues" evidence="1">
    <location>
        <begin position="193"/>
        <end position="208"/>
    </location>
</feature>
<feature type="compositionally biased region" description="Basic and acidic residues" evidence="1">
    <location>
        <begin position="53"/>
        <end position="69"/>
    </location>
</feature>
<keyword evidence="4" id="KW-1185">Reference proteome</keyword>
<gene>
    <name evidence="3" type="ORF">N0V93_003864</name>
</gene>
<dbReference type="AlphaFoldDB" id="A0A9W9CZ17"/>
<accession>A0A9W9CZ17</accession>
<dbReference type="PANTHER" id="PTHR39601">
    <property type="entry name" value="CHORIOGENIN HMINOR"/>
    <property type="match status" value="1"/>
</dbReference>
<feature type="domain" description="DUF8004" evidence="2">
    <location>
        <begin position="555"/>
        <end position="648"/>
    </location>
</feature>
<feature type="compositionally biased region" description="Basic and acidic residues" evidence="1">
    <location>
        <begin position="347"/>
        <end position="359"/>
    </location>
</feature>
<sequence length="1158" mass="126513">MPLSKSSRSSKTTSSGSRPSLRATFSSRSVSNLLHTGSHERDQLGSLGQPVKEQLEPESTKPTDQHDESGAALPQRRKSRLNVLTSLFSPTSSVGSIKKSSLLVNDHLRPKTSTGALPSVQTIREAAVLREPIPSAFELSNKSSSFDDSPNTASNTNGSVSTIDNSSENLAPGTATPASQHSNVDFGFVRTGSPESTEPPTEGQTSANMPALRKHQKGVPSLDKPLPRKPVPQHAQDTGSTESPPSPDSARSRASAERNDESQTLPSNGKGQGRARLQSTRRPSSPNKVPRVRSSSAQPLPRTSGGDHSRTVSTPMEPRPISRQSNDGDNRGRLRRSWMPGGRSRSASKDVSKEMSSKEWKKMPADKAWILSSDSHADYNTTFLQNGDKVPELWNENGTVLVYLFPKSSNRGPSFKIPSWPIEASIVFHELIQGELECSQTGRARGQSFGNTLGAEDATRMLQNFGVPDTSAGEAKLYIPPPGPQTEASHDNSGKPDLQRLIAVRNLFAFLTGQPLVATKAHPTIFSAFLEISSLCKEFDFMSMDGTTWGEAVDMSFGFYMSQLALADVRHSREKTLEALILGERMKCWELYNEAYTHAVGKWHAIVALKSPLMRQISRGVLQKLERANLELLNRQHNVNQRLEEFEFPALFAGVASSSEFKDARTNRWRASFQRMRTFTLDYYKGLFGSWPPKARSKKNPFSESGLNRLVLKALYADLCSLYDLLVDRDSLTPRVIDQAPEDVSSKDEDLHIRVLRKIMTEFDLSSPPVLPPIPFDIPKTPTMKTVLPKYDEMKEKEKAKFDKNIKDYELQLIMHKSYNFDTDSVATPFLEHFKDFDMEAAKGKNSSELIDNRMGIWLFLYVVIQSLPLLVIDAPDLQFTESVEYFLCQPPMGNPPWVEDAGATRKAWYQIPGSSVKVELSPDVVMFSVEATFERSHCWVSARKWDEAKAVGGSADLLGLPAPPGIPASTDIMALSPLQPPGAVFEDMDPVGYNSSNGGSPASSAPGSPAGGPQRRVIQPGSGLAQGRGSGSGYRASFAGLVNLEPLSMPLNGPVDRRSSRVYSAQMSVRSDSTGPRPQSASGAAAPGSLHYSGSSSNLRGGPDSPATPGSARENKSHGRNQSSTFDDILKDMGDQKKDNAPKSATKSSKKNSRFGF</sequence>
<feature type="region of interest" description="Disordered" evidence="1">
    <location>
        <begin position="139"/>
        <end position="359"/>
    </location>
</feature>
<feature type="region of interest" description="Disordered" evidence="1">
    <location>
        <begin position="1053"/>
        <end position="1158"/>
    </location>
</feature>
<dbReference type="Pfam" id="PF26013">
    <property type="entry name" value="DUF8004"/>
    <property type="match status" value="1"/>
</dbReference>
<proteinExistence type="predicted"/>
<feature type="compositionally biased region" description="Basic and acidic residues" evidence="1">
    <location>
        <begin position="1129"/>
        <end position="1142"/>
    </location>
</feature>
<feature type="compositionally biased region" description="Polar residues" evidence="1">
    <location>
        <begin position="139"/>
        <end position="169"/>
    </location>
</feature>
<comment type="caution">
    <text evidence="3">The sequence shown here is derived from an EMBL/GenBank/DDBJ whole genome shotgun (WGS) entry which is preliminary data.</text>
</comment>
<feature type="compositionally biased region" description="Polar residues" evidence="1">
    <location>
        <begin position="1062"/>
        <end position="1075"/>
    </location>
</feature>
<organism evidence="3 4">
    <name type="scientific">Gnomoniopsis smithogilvyi</name>
    <dbReference type="NCBI Taxonomy" id="1191159"/>
    <lineage>
        <taxon>Eukaryota</taxon>
        <taxon>Fungi</taxon>
        <taxon>Dikarya</taxon>
        <taxon>Ascomycota</taxon>
        <taxon>Pezizomycotina</taxon>
        <taxon>Sordariomycetes</taxon>
        <taxon>Sordariomycetidae</taxon>
        <taxon>Diaporthales</taxon>
        <taxon>Gnomoniaceae</taxon>
        <taxon>Gnomoniopsis</taxon>
    </lineage>
</organism>
<dbReference type="EMBL" id="JAPEVB010000002">
    <property type="protein sequence ID" value="KAJ4394645.1"/>
    <property type="molecule type" value="Genomic_DNA"/>
</dbReference>
<evidence type="ECO:0000313" key="3">
    <source>
        <dbReference type="EMBL" id="KAJ4394645.1"/>
    </source>
</evidence>
<feature type="compositionally biased region" description="Low complexity" evidence="1">
    <location>
        <begin position="995"/>
        <end position="1014"/>
    </location>
</feature>
<feature type="region of interest" description="Disordered" evidence="1">
    <location>
        <begin position="1"/>
        <end position="78"/>
    </location>
</feature>
<dbReference type="PANTHER" id="PTHR39601:SF2">
    <property type="entry name" value="CHORIOGENIN HMINOR"/>
    <property type="match status" value="1"/>
</dbReference>
<protein>
    <recommendedName>
        <fullName evidence="2">DUF8004 domain-containing protein</fullName>
    </recommendedName>
</protein>
<feature type="region of interest" description="Disordered" evidence="1">
    <location>
        <begin position="979"/>
        <end position="1033"/>
    </location>
</feature>
<feature type="compositionally biased region" description="Low complexity" evidence="1">
    <location>
        <begin position="1076"/>
        <end position="1090"/>
    </location>
</feature>
<feature type="compositionally biased region" description="Polar residues" evidence="1">
    <location>
        <begin position="277"/>
        <end position="298"/>
    </location>
</feature>
<evidence type="ECO:0000256" key="1">
    <source>
        <dbReference type="SAM" id="MobiDB-lite"/>
    </source>
</evidence>
<feature type="compositionally biased region" description="Basic residues" evidence="1">
    <location>
        <begin position="1149"/>
        <end position="1158"/>
    </location>
</feature>
<reference evidence="3" key="1">
    <citation type="submission" date="2022-10" db="EMBL/GenBank/DDBJ databases">
        <title>Tapping the CABI collections for fungal endophytes: first genome assemblies for Collariella, Neodidymelliopsis, Ascochyta clinopodiicola, Didymella pomorum, Didymosphaeria variabile, Neocosmospora piperis and Neocucurbitaria cava.</title>
        <authorList>
            <person name="Hill R."/>
        </authorList>
    </citation>
    <scope>NUCLEOTIDE SEQUENCE</scope>
    <source>
        <strain evidence="3">IMI 355082</strain>
    </source>
</reference>
<feature type="compositionally biased region" description="Low complexity" evidence="1">
    <location>
        <begin position="1"/>
        <end position="21"/>
    </location>
</feature>
<dbReference type="InterPro" id="IPR058317">
    <property type="entry name" value="DUF8004"/>
</dbReference>
<feature type="compositionally biased region" description="Polar residues" evidence="1">
    <location>
        <begin position="23"/>
        <end position="35"/>
    </location>
</feature>
<feature type="compositionally biased region" description="Basic and acidic residues" evidence="1">
    <location>
        <begin position="250"/>
        <end position="261"/>
    </location>
</feature>
<evidence type="ECO:0000259" key="2">
    <source>
        <dbReference type="Pfam" id="PF26013"/>
    </source>
</evidence>